<evidence type="ECO:0000256" key="1">
    <source>
        <dbReference type="ARBA" id="ARBA00004123"/>
    </source>
</evidence>
<evidence type="ECO:0000256" key="8">
    <source>
        <dbReference type="ARBA" id="ARBA00032007"/>
    </source>
</evidence>
<dbReference type="PANTHER" id="PTHR12809">
    <property type="entry name" value="MEDIATOR COMPLEX SUBUNIT"/>
    <property type="match status" value="1"/>
</dbReference>
<reference evidence="11 12" key="1">
    <citation type="submission" date="2024-01" db="EMBL/GenBank/DDBJ databases">
        <title>A draft genome for the cacao thread blight pathogen Marasmiellus scandens.</title>
        <authorList>
            <person name="Baruah I.K."/>
            <person name="Leung J."/>
            <person name="Bukari Y."/>
            <person name="Amoako-Attah I."/>
            <person name="Meinhardt L.W."/>
            <person name="Bailey B.A."/>
            <person name="Cohen S.P."/>
        </authorList>
    </citation>
    <scope>NUCLEOTIDE SEQUENCE [LARGE SCALE GENOMIC DNA]</scope>
    <source>
        <strain evidence="11 12">GH-19</strain>
    </source>
</reference>
<keyword evidence="4 9" id="KW-0805">Transcription regulation</keyword>
<dbReference type="InterPro" id="IPR055122">
    <property type="entry name" value="Med14_N"/>
</dbReference>
<gene>
    <name evidence="11" type="primary">RGR1</name>
    <name evidence="11" type="ORF">VKT23_001052</name>
</gene>
<name>A0ABR1K5X9_9AGAR</name>
<evidence type="ECO:0000256" key="3">
    <source>
        <dbReference type="ARBA" id="ARBA00019619"/>
    </source>
</evidence>
<keyword evidence="12" id="KW-1185">Reference proteome</keyword>
<keyword evidence="5 9" id="KW-0010">Activator</keyword>
<keyword evidence="7 9" id="KW-0539">Nucleus</keyword>
<feature type="domain" description="Mediator complex subunit MED14 N-terminal" evidence="10">
    <location>
        <begin position="44"/>
        <end position="233"/>
    </location>
</feature>
<comment type="subcellular location">
    <subcellularLocation>
        <location evidence="1 9">Nucleus</location>
    </subcellularLocation>
</comment>
<comment type="similarity">
    <text evidence="2 9">Belongs to the Mediator complex subunit 14 family.</text>
</comment>
<evidence type="ECO:0000256" key="6">
    <source>
        <dbReference type="ARBA" id="ARBA00023163"/>
    </source>
</evidence>
<evidence type="ECO:0000256" key="9">
    <source>
        <dbReference type="RuleBase" id="RU365082"/>
    </source>
</evidence>
<accession>A0ABR1K5X9</accession>
<dbReference type="PANTHER" id="PTHR12809:SF2">
    <property type="entry name" value="MEDIATOR OF RNA POLYMERASE II TRANSCRIPTION SUBUNIT 14"/>
    <property type="match status" value="1"/>
</dbReference>
<evidence type="ECO:0000259" key="10">
    <source>
        <dbReference type="Pfam" id="PF08638"/>
    </source>
</evidence>
<comment type="caution">
    <text evidence="11">The sequence shown here is derived from an EMBL/GenBank/DDBJ whole genome shotgun (WGS) entry which is preliminary data.</text>
</comment>
<comment type="subunit">
    <text evidence="9">Component of the Mediator complex.</text>
</comment>
<protein>
    <recommendedName>
        <fullName evidence="3 9">Mediator of RNA polymerase II transcription subunit 14</fullName>
    </recommendedName>
    <alternativeName>
        <fullName evidence="8 9">Mediator complex subunit 14</fullName>
    </alternativeName>
</protein>
<evidence type="ECO:0000256" key="5">
    <source>
        <dbReference type="ARBA" id="ARBA00023159"/>
    </source>
</evidence>
<comment type="function">
    <text evidence="9">Component of the Mediator complex, a coactivator involved in the regulated transcription of nearly all RNA polymerase II-dependent genes. Mediator functions as a bridge to convey information from gene-specific regulatory proteins to the basal RNA polymerase II transcription machinery. Mediator is recruited to promoters by direct interactions with regulatory proteins and serves as a scaffold for the assembly of a functional preinitiation complex with RNA polymerase II and the general transcription factors.</text>
</comment>
<dbReference type="InterPro" id="IPR013947">
    <property type="entry name" value="Mediator_Med14"/>
</dbReference>
<sequence length="1136" mass="127612">MNGEPSSSAVVANSEQSNGMLVNGIAEPSLDQLEAELPVVEDGQIPLGEVLSRVMQAIYTELQEMGETLPNQSDTARKRTLADWVVKTKKQVVKLYAVAKWARDADTVQKCMNITAFLMDQNHQFESAIHGLTWARQSLDPARLRNHDLLTSLDVLTTGSYRRLPTAIKKSIIPPTPLSDDEVIKTLVDIQDAIRFRLRLSEIIPIEMSRHRISDGRVYFTAPGLFECSLCLNGTRPGDGWFFVHVEFLIKIGGDLITTQEFPRVPTGIIKRHITEEVDRQLALFLPHPEPLQPLPPGVELPPKQELPDDVVDTPLVRVFNFLQMMSLSYQLEILWYQAERMRALGWGEYLNVNMSPNRKTLTATYWIRKPPPQQPNRNTNVPKIPLLGGTVTVSIVESPSTQRENGSFKSKALAELQQVSKLQSKRPSDTVEHLKFDIRWEPAQGALAVLIPREDTVIAKDFLVVTADDLDFESLLRKIIHRHTRTILARLQFQLSMSGGTPRSAFSGPGVISLVEEGEFRALKLLLCADKYILITIDTRTGRIILRDVGELAATNTGSRIAHCTDLINHDPSQLMRLLIRLRLDTIIDLVEQKANYLGLQSYRSRPLSPNELQKLAPSGRMRGAIYIQLRNYSSCYLVVIIADEEFQYALITTIESTSTTNLIIEEVAFLDSVRMHGDDPTLSIRDRVEMQAAAKHRRPNELVEPAGNKLRTGFKLETQLLRELYSYCCARVAYRSVQIQLKHRSIKYNLHFPTNTTPELGFIQSSIARYIPALCVQSKDILAGAPAAEAAMPNIRVIPLNWWSEKNAHVVTCVKLKYVQQPLGKSAAASTVIRPSKRIIYDTTEAVVSFLSENIDTCVDEFTEEWARVSKMVVIAREVAQMSKEKDWKDIQLISFDLQTVEFAYAEDYAVSITTCEDSLSASHARFDLQFSRRRAGQPRSDSYNPHDEAEIHLRAILQHGHGRLAPSLHNFVQILRDTLPIVVELEEIRKEDAEKVHAGSRPLDIFAKTAGWYRMLYGDFRHGLDFRLMTAQRVAIYDASHSVYDISSVANSVKKEDDMTVDTPNAETAGVFLQPIPDFQSIVLQCVQQAIRSGIVPPGTIAPVDIGVVCGTNSVKALIRSIHTMVSKKLEGS</sequence>
<keyword evidence="6 9" id="KW-0804">Transcription</keyword>
<dbReference type="Proteomes" id="UP001498398">
    <property type="component" value="Unassembled WGS sequence"/>
</dbReference>
<organism evidence="11 12">
    <name type="scientific">Marasmiellus scandens</name>
    <dbReference type="NCBI Taxonomy" id="2682957"/>
    <lineage>
        <taxon>Eukaryota</taxon>
        <taxon>Fungi</taxon>
        <taxon>Dikarya</taxon>
        <taxon>Basidiomycota</taxon>
        <taxon>Agaricomycotina</taxon>
        <taxon>Agaricomycetes</taxon>
        <taxon>Agaricomycetidae</taxon>
        <taxon>Agaricales</taxon>
        <taxon>Marasmiineae</taxon>
        <taxon>Omphalotaceae</taxon>
        <taxon>Marasmiellus</taxon>
    </lineage>
</organism>
<evidence type="ECO:0000313" key="12">
    <source>
        <dbReference type="Proteomes" id="UP001498398"/>
    </source>
</evidence>
<evidence type="ECO:0000256" key="7">
    <source>
        <dbReference type="ARBA" id="ARBA00023242"/>
    </source>
</evidence>
<dbReference type="EMBL" id="JBANRG010000001">
    <property type="protein sequence ID" value="KAK7472948.1"/>
    <property type="molecule type" value="Genomic_DNA"/>
</dbReference>
<evidence type="ECO:0000313" key="11">
    <source>
        <dbReference type="EMBL" id="KAK7472948.1"/>
    </source>
</evidence>
<evidence type="ECO:0000256" key="4">
    <source>
        <dbReference type="ARBA" id="ARBA00023015"/>
    </source>
</evidence>
<dbReference type="Pfam" id="PF08638">
    <property type="entry name" value="Med14"/>
    <property type="match status" value="1"/>
</dbReference>
<evidence type="ECO:0000256" key="2">
    <source>
        <dbReference type="ARBA" id="ARBA00007813"/>
    </source>
</evidence>
<proteinExistence type="inferred from homology"/>